<accession>A0A5M6HW06</accession>
<comment type="caution">
    <text evidence="1">The sequence shown here is derived from an EMBL/GenBank/DDBJ whole genome shotgun (WGS) entry which is preliminary data.</text>
</comment>
<dbReference type="Proteomes" id="UP000323886">
    <property type="component" value="Unassembled WGS sequence"/>
</dbReference>
<dbReference type="EMBL" id="VWPL01000019">
    <property type="protein sequence ID" value="KAA5599867.1"/>
    <property type="molecule type" value="Genomic_DNA"/>
</dbReference>
<name>A0A5M6HW06_9HYPH</name>
<proteinExistence type="predicted"/>
<evidence type="ECO:0000313" key="2">
    <source>
        <dbReference type="Proteomes" id="UP000323886"/>
    </source>
</evidence>
<gene>
    <name evidence="1" type="ORF">F1193_11480</name>
</gene>
<sequence>MAEPDNLVLSLLREMRGDMSSMRAEMAAGFKSVESGIADLEKRIDSVKQAAFGESVLGRYAAAEVEDRLAEIERRLAALETRT</sequence>
<protein>
    <submittedName>
        <fullName evidence="1">Uncharacterized protein</fullName>
    </submittedName>
</protein>
<dbReference type="AlphaFoldDB" id="A0A5M6HW06"/>
<dbReference type="OrthoDB" id="7961527at2"/>
<organism evidence="1 2">
    <name type="scientific">Blastochloris sulfoviridis</name>
    <dbReference type="NCBI Taxonomy" id="50712"/>
    <lineage>
        <taxon>Bacteria</taxon>
        <taxon>Pseudomonadati</taxon>
        <taxon>Pseudomonadota</taxon>
        <taxon>Alphaproteobacteria</taxon>
        <taxon>Hyphomicrobiales</taxon>
        <taxon>Blastochloridaceae</taxon>
        <taxon>Blastochloris</taxon>
    </lineage>
</organism>
<dbReference type="RefSeq" id="WP_150097849.1">
    <property type="nucleotide sequence ID" value="NZ_VWPL01000019.1"/>
</dbReference>
<reference evidence="1 2" key="1">
    <citation type="submission" date="2019-09" db="EMBL/GenBank/DDBJ databases">
        <title>Draft Whole-Genome sequence of Blastochloris sulfoviridis DSM 729.</title>
        <authorList>
            <person name="Meyer T.E."/>
            <person name="Kyndt J.A."/>
        </authorList>
    </citation>
    <scope>NUCLEOTIDE SEQUENCE [LARGE SCALE GENOMIC DNA]</scope>
    <source>
        <strain evidence="1 2">DSM 729</strain>
    </source>
</reference>
<evidence type="ECO:0000313" key="1">
    <source>
        <dbReference type="EMBL" id="KAA5599867.1"/>
    </source>
</evidence>
<keyword evidence="2" id="KW-1185">Reference proteome</keyword>